<keyword evidence="3" id="KW-1185">Reference proteome</keyword>
<feature type="chain" id="PRO_5045161538" evidence="1">
    <location>
        <begin position="17"/>
        <end position="56"/>
    </location>
</feature>
<accession>A0ABQ8S8W0</accession>
<proteinExistence type="predicted"/>
<dbReference type="Proteomes" id="UP001148838">
    <property type="component" value="Unassembled WGS sequence"/>
</dbReference>
<feature type="signal peptide" evidence="1">
    <location>
        <begin position="1"/>
        <end position="16"/>
    </location>
</feature>
<protein>
    <submittedName>
        <fullName evidence="2">Uncharacterized protein</fullName>
    </submittedName>
</protein>
<evidence type="ECO:0000256" key="1">
    <source>
        <dbReference type="SAM" id="SignalP"/>
    </source>
</evidence>
<dbReference type="EMBL" id="JAJSOF020000033">
    <property type="protein sequence ID" value="KAJ4430398.1"/>
    <property type="molecule type" value="Genomic_DNA"/>
</dbReference>
<gene>
    <name evidence="2" type="ORF">ANN_22614</name>
</gene>
<sequence>MTTMLHCLSLLLTAKAKMGLLGGKVSPKNRHPQTRIINDFSKRCYSPQSVVYEEHR</sequence>
<evidence type="ECO:0000313" key="3">
    <source>
        <dbReference type="Proteomes" id="UP001148838"/>
    </source>
</evidence>
<name>A0ABQ8S8W0_PERAM</name>
<organism evidence="2 3">
    <name type="scientific">Periplaneta americana</name>
    <name type="common">American cockroach</name>
    <name type="synonym">Blatta americana</name>
    <dbReference type="NCBI Taxonomy" id="6978"/>
    <lineage>
        <taxon>Eukaryota</taxon>
        <taxon>Metazoa</taxon>
        <taxon>Ecdysozoa</taxon>
        <taxon>Arthropoda</taxon>
        <taxon>Hexapoda</taxon>
        <taxon>Insecta</taxon>
        <taxon>Pterygota</taxon>
        <taxon>Neoptera</taxon>
        <taxon>Polyneoptera</taxon>
        <taxon>Dictyoptera</taxon>
        <taxon>Blattodea</taxon>
        <taxon>Blattoidea</taxon>
        <taxon>Blattidae</taxon>
        <taxon>Blattinae</taxon>
        <taxon>Periplaneta</taxon>
    </lineage>
</organism>
<comment type="caution">
    <text evidence="2">The sequence shown here is derived from an EMBL/GenBank/DDBJ whole genome shotgun (WGS) entry which is preliminary data.</text>
</comment>
<evidence type="ECO:0000313" key="2">
    <source>
        <dbReference type="EMBL" id="KAJ4430398.1"/>
    </source>
</evidence>
<keyword evidence="1" id="KW-0732">Signal</keyword>
<reference evidence="2 3" key="1">
    <citation type="journal article" date="2022" name="Allergy">
        <title>Genome assembly and annotation of Periplaneta americana reveal a comprehensive cockroach allergen profile.</title>
        <authorList>
            <person name="Wang L."/>
            <person name="Xiong Q."/>
            <person name="Saelim N."/>
            <person name="Wang L."/>
            <person name="Nong W."/>
            <person name="Wan A.T."/>
            <person name="Shi M."/>
            <person name="Liu X."/>
            <person name="Cao Q."/>
            <person name="Hui J.H.L."/>
            <person name="Sookrung N."/>
            <person name="Leung T.F."/>
            <person name="Tungtrongchitr A."/>
            <person name="Tsui S.K.W."/>
        </authorList>
    </citation>
    <scope>NUCLEOTIDE SEQUENCE [LARGE SCALE GENOMIC DNA]</scope>
    <source>
        <strain evidence="2">PWHHKU_190912</strain>
    </source>
</reference>